<dbReference type="Pfam" id="PF00700">
    <property type="entry name" value="Flagellin_C"/>
    <property type="match status" value="1"/>
</dbReference>
<dbReference type="RefSeq" id="WP_284196201.1">
    <property type="nucleotide sequence ID" value="NZ_BSOG01000002.1"/>
</dbReference>
<feature type="domain" description="Flagellin N-terminal" evidence="5">
    <location>
        <begin position="15"/>
        <end position="138"/>
    </location>
</feature>
<keyword evidence="4" id="KW-0975">Bacterial flagellum</keyword>
<name>A0ABQ5YEA3_9NEIS</name>
<dbReference type="InterPro" id="IPR013384">
    <property type="entry name" value="Flagell_FlgL"/>
</dbReference>
<dbReference type="Pfam" id="PF00669">
    <property type="entry name" value="Flagellin_N"/>
    <property type="match status" value="1"/>
</dbReference>
<dbReference type="PANTHER" id="PTHR42792">
    <property type="entry name" value="FLAGELLIN"/>
    <property type="match status" value="1"/>
</dbReference>
<evidence type="ECO:0000259" key="6">
    <source>
        <dbReference type="Pfam" id="PF00700"/>
    </source>
</evidence>
<dbReference type="EMBL" id="BSOG01000002">
    <property type="protein sequence ID" value="GLR13089.1"/>
    <property type="molecule type" value="Genomic_DNA"/>
</dbReference>
<dbReference type="NCBIfam" id="TIGR02550">
    <property type="entry name" value="flagell_flgL"/>
    <property type="match status" value="1"/>
</dbReference>
<evidence type="ECO:0000259" key="5">
    <source>
        <dbReference type="Pfam" id="PF00669"/>
    </source>
</evidence>
<keyword evidence="7" id="KW-0969">Cilium</keyword>
<dbReference type="PANTHER" id="PTHR42792:SF1">
    <property type="entry name" value="FLAGELLAR HOOK-ASSOCIATED PROTEIN 3"/>
    <property type="match status" value="1"/>
</dbReference>
<keyword evidence="8" id="KW-1185">Reference proteome</keyword>
<gene>
    <name evidence="7" type="primary">flgL</name>
    <name evidence="7" type="ORF">GCM10007907_18790</name>
</gene>
<keyword evidence="7" id="KW-0282">Flagellum</keyword>
<evidence type="ECO:0000256" key="4">
    <source>
        <dbReference type="ARBA" id="ARBA00023143"/>
    </source>
</evidence>
<dbReference type="InterPro" id="IPR001492">
    <property type="entry name" value="Flagellin"/>
</dbReference>
<dbReference type="InterPro" id="IPR046358">
    <property type="entry name" value="Flagellin_C"/>
</dbReference>
<dbReference type="Proteomes" id="UP001156706">
    <property type="component" value="Unassembled WGS sequence"/>
</dbReference>
<feature type="domain" description="Flagellin C-terminal" evidence="6">
    <location>
        <begin position="470"/>
        <end position="552"/>
    </location>
</feature>
<evidence type="ECO:0000256" key="1">
    <source>
        <dbReference type="ARBA" id="ARBA00004365"/>
    </source>
</evidence>
<dbReference type="InterPro" id="IPR001029">
    <property type="entry name" value="Flagellin_N"/>
</dbReference>
<reference evidence="8" key="1">
    <citation type="journal article" date="2019" name="Int. J. Syst. Evol. Microbiol.">
        <title>The Global Catalogue of Microorganisms (GCM) 10K type strain sequencing project: providing services to taxonomists for standard genome sequencing and annotation.</title>
        <authorList>
            <consortium name="The Broad Institute Genomics Platform"/>
            <consortium name="The Broad Institute Genome Sequencing Center for Infectious Disease"/>
            <person name="Wu L."/>
            <person name="Ma J."/>
        </authorList>
    </citation>
    <scope>NUCLEOTIDE SEQUENCE [LARGE SCALE GENOMIC DNA]</scope>
    <source>
        <strain evidence="8">NBRC 110044</strain>
    </source>
</reference>
<comment type="subcellular location">
    <subcellularLocation>
        <location evidence="1">Bacterial flagellum</location>
    </subcellularLocation>
    <subcellularLocation>
        <location evidence="2">Secreted</location>
    </subcellularLocation>
</comment>
<dbReference type="SUPFAM" id="SSF64518">
    <property type="entry name" value="Phase 1 flagellin"/>
    <property type="match status" value="1"/>
</dbReference>
<proteinExistence type="inferred from homology"/>
<evidence type="ECO:0000256" key="2">
    <source>
        <dbReference type="ARBA" id="ARBA00004613"/>
    </source>
</evidence>
<comment type="caution">
    <text evidence="7">The sequence shown here is derived from an EMBL/GenBank/DDBJ whole genome shotgun (WGS) entry which is preliminary data.</text>
</comment>
<keyword evidence="7" id="KW-0966">Cell projection</keyword>
<protein>
    <submittedName>
        <fullName evidence="7">Flagellar hook-associated protein FlgL</fullName>
    </submittedName>
</protein>
<sequence length="553" mass="59497">MRVATSSIYNLGVFNMNNRQVDLFKLQNQLSTGRKILTPSDDPVSSARSLDLTQATRQNEQYVTNVKYANDTMALTEANLQHAIGVIQDIQQLAVQSGATTLTNAEKRMVEADIRGKYQELLGLANTTDGNGLYLFAGFKGDTKPFNEQGYGNVRYDGDQGQRAVQVSPSRQIPVSDSGSDIFVKIKNGNGTFTTAQTQPELPRTIRVGDGGSIQFSRDPAGGFVASDYRVDWDSVSGNYTITRADGATTVASHAALVGGVSALGMVITAQGNQPTAVNGTATFDAKLQANGGTGVVSPGVVTDPVKWANPLNNQNYRVQFHSVPDPNNPAKMLTSYDIIDNDTASANYNTSLIDGWNYTTSTASAANPTATRTDSAGNPNSFPRKYAAGSDIIFSQQTGETGALYPGWDFGGKMSVDGVPKDGDSFSLEASRDYDLFSTIGDFSAALERYEETNLGGATFQNKLNTTLSNLDNALTRILTIQAGIGSRQKEGESVQSTNEDLNVQYKTTISKLTDLDYAQAISDFTQTQTYLDAARKSFSSIQNLSLFQYIS</sequence>
<accession>A0ABQ5YEA3</accession>
<evidence type="ECO:0000313" key="7">
    <source>
        <dbReference type="EMBL" id="GLR13089.1"/>
    </source>
</evidence>
<dbReference type="Gene3D" id="1.20.1330.10">
    <property type="entry name" value="f41 fragment of flagellin, N-terminal domain"/>
    <property type="match status" value="2"/>
</dbReference>
<organism evidence="7 8">
    <name type="scientific">Chitinimonas prasina</name>
    <dbReference type="NCBI Taxonomy" id="1434937"/>
    <lineage>
        <taxon>Bacteria</taxon>
        <taxon>Pseudomonadati</taxon>
        <taxon>Pseudomonadota</taxon>
        <taxon>Betaproteobacteria</taxon>
        <taxon>Neisseriales</taxon>
        <taxon>Chitinibacteraceae</taxon>
        <taxon>Chitinimonas</taxon>
    </lineage>
</organism>
<comment type="similarity">
    <text evidence="3">Belongs to the bacterial flagellin family.</text>
</comment>
<evidence type="ECO:0000256" key="3">
    <source>
        <dbReference type="ARBA" id="ARBA00005709"/>
    </source>
</evidence>
<evidence type="ECO:0000313" key="8">
    <source>
        <dbReference type="Proteomes" id="UP001156706"/>
    </source>
</evidence>